<dbReference type="Gene3D" id="3.40.80.10">
    <property type="entry name" value="Peptidoglycan recognition protein-like"/>
    <property type="match status" value="1"/>
</dbReference>
<proteinExistence type="predicted"/>
<evidence type="ECO:0000313" key="3">
    <source>
        <dbReference type="Proteomes" id="UP000005143"/>
    </source>
</evidence>
<sequence>MATPILKQGATGEQVTRLQRALRARGKGRVADWDIAVDGILGRLTWDLWRRVVTALGGHAFEGTDALARRRYAIVVNPAGRTAAELRRARAWRRAHKNETATSAGDRPKIVRLNVTIRDLFGPLGPLVGTVGHYTAGPRDTSDSHALALWRQYHAQHAAQGWGGIGYHLGITTAGTLALLRPVALKGAHVGGHNTGRIGVVVHGTTGQRMTAAQRATWRWLLANAHTTAMPASHRAPRRLRDLTVWGHNDLFPTSCPGAFETDYKAA</sequence>
<dbReference type="AlphaFoldDB" id="H0EA99"/>
<dbReference type="CDD" id="cd06583">
    <property type="entry name" value="PGRP"/>
    <property type="match status" value="1"/>
</dbReference>
<reference evidence="2 3" key="1">
    <citation type="journal article" date="2013" name="Biodegradation">
        <title>Quantitative proteomic analysis of ibuprofen-degrading Patulibacter sp. strain I11.</title>
        <authorList>
            <person name="Almeida B."/>
            <person name="Kjeldal H."/>
            <person name="Lolas I."/>
            <person name="Knudsen A.D."/>
            <person name="Carvalho G."/>
            <person name="Nielsen K.L."/>
            <person name="Barreto Crespo M.T."/>
            <person name="Stensballe A."/>
            <person name="Nielsen J.L."/>
        </authorList>
    </citation>
    <scope>NUCLEOTIDE SEQUENCE [LARGE SCALE GENOMIC DNA]</scope>
    <source>
        <strain evidence="2 3">I11</strain>
    </source>
</reference>
<dbReference type="InterPro" id="IPR036505">
    <property type="entry name" value="Amidase/PGRP_sf"/>
</dbReference>
<dbReference type="InterPro" id="IPR015510">
    <property type="entry name" value="PGRP"/>
</dbReference>
<dbReference type="PANTHER" id="PTHR11022:SF41">
    <property type="entry name" value="PEPTIDOGLYCAN-RECOGNITION PROTEIN LC-RELATED"/>
    <property type="match status" value="1"/>
</dbReference>
<dbReference type="GO" id="GO:0009253">
    <property type="term" value="P:peptidoglycan catabolic process"/>
    <property type="evidence" value="ECO:0007669"/>
    <property type="project" value="InterPro"/>
</dbReference>
<accession>H0EA99</accession>
<dbReference type="Pfam" id="PF01510">
    <property type="entry name" value="Amidase_2"/>
    <property type="match status" value="1"/>
</dbReference>
<name>H0EA99_9ACTN</name>
<dbReference type="EMBL" id="AGUD01000292">
    <property type="protein sequence ID" value="EHN09439.1"/>
    <property type="molecule type" value="Genomic_DNA"/>
</dbReference>
<dbReference type="GO" id="GO:0008745">
    <property type="term" value="F:N-acetylmuramoyl-L-alanine amidase activity"/>
    <property type="evidence" value="ECO:0007669"/>
    <property type="project" value="InterPro"/>
</dbReference>
<dbReference type="SUPFAM" id="SSF55846">
    <property type="entry name" value="N-acetylmuramoyl-L-alanine amidase-like"/>
    <property type="match status" value="1"/>
</dbReference>
<dbReference type="InterPro" id="IPR002502">
    <property type="entry name" value="Amidase_domain"/>
</dbReference>
<dbReference type="InterPro" id="IPR036366">
    <property type="entry name" value="PGBDSf"/>
</dbReference>
<dbReference type="Proteomes" id="UP000005143">
    <property type="component" value="Unassembled WGS sequence"/>
</dbReference>
<comment type="caution">
    <text evidence="2">The sequence shown here is derived from an EMBL/GenBank/DDBJ whole genome shotgun (WGS) entry which is preliminary data.</text>
</comment>
<evidence type="ECO:0000313" key="2">
    <source>
        <dbReference type="EMBL" id="EHN09439.1"/>
    </source>
</evidence>
<evidence type="ECO:0000259" key="1">
    <source>
        <dbReference type="Pfam" id="PF01510"/>
    </source>
</evidence>
<dbReference type="RefSeq" id="WP_007578209.1">
    <property type="nucleotide sequence ID" value="NZ_AGUD01000292.1"/>
</dbReference>
<dbReference type="PANTHER" id="PTHR11022">
    <property type="entry name" value="PEPTIDOGLYCAN RECOGNITION PROTEIN"/>
    <property type="match status" value="1"/>
</dbReference>
<protein>
    <recommendedName>
        <fullName evidence="1">N-acetylmuramoyl-L-alanine amidase domain-containing protein</fullName>
    </recommendedName>
</protein>
<gene>
    <name evidence="2" type="ORF">PAI11_37730</name>
</gene>
<dbReference type="OrthoDB" id="514320at2"/>
<dbReference type="Gene3D" id="1.10.101.10">
    <property type="entry name" value="PGBD-like superfamily/PGBD"/>
    <property type="match status" value="1"/>
</dbReference>
<feature type="domain" description="N-acetylmuramoyl-L-alanine amidase" evidence="1">
    <location>
        <begin position="130"/>
        <end position="258"/>
    </location>
</feature>
<keyword evidence="3" id="KW-1185">Reference proteome</keyword>
<organism evidence="2 3">
    <name type="scientific">Patulibacter medicamentivorans</name>
    <dbReference type="NCBI Taxonomy" id="1097667"/>
    <lineage>
        <taxon>Bacteria</taxon>
        <taxon>Bacillati</taxon>
        <taxon>Actinomycetota</taxon>
        <taxon>Thermoleophilia</taxon>
        <taxon>Solirubrobacterales</taxon>
        <taxon>Patulibacteraceae</taxon>
        <taxon>Patulibacter</taxon>
    </lineage>
</organism>